<name>A0A1G7KEN2_9BACT</name>
<evidence type="ECO:0000259" key="1">
    <source>
        <dbReference type="Pfam" id="PF13349"/>
    </source>
</evidence>
<reference evidence="3" key="1">
    <citation type="submission" date="2016-10" db="EMBL/GenBank/DDBJ databases">
        <authorList>
            <person name="Varghese N."/>
            <person name="Submissions S."/>
        </authorList>
    </citation>
    <scope>NUCLEOTIDE SEQUENCE [LARGE SCALE GENOMIC DNA]</scope>
    <source>
        <strain evidence="3">DSM 25329</strain>
    </source>
</reference>
<gene>
    <name evidence="2" type="ORF">SAMN04487996_11089</name>
</gene>
<proteinExistence type="predicted"/>
<dbReference type="AlphaFoldDB" id="A0A1G7KEN2"/>
<keyword evidence="3" id="KW-1185">Reference proteome</keyword>
<dbReference type="STRING" id="659014.SAMN04487996_11089"/>
<evidence type="ECO:0000313" key="2">
    <source>
        <dbReference type="EMBL" id="SDF35309.1"/>
    </source>
</evidence>
<accession>A0A1G7KEN2</accession>
<dbReference type="Proteomes" id="UP000198748">
    <property type="component" value="Unassembled WGS sequence"/>
</dbReference>
<dbReference type="Pfam" id="PF13349">
    <property type="entry name" value="DUF4097"/>
    <property type="match status" value="1"/>
</dbReference>
<dbReference type="InterPro" id="IPR025164">
    <property type="entry name" value="Toastrack_DUF4097"/>
</dbReference>
<dbReference type="EMBL" id="FNAN01000010">
    <property type="protein sequence ID" value="SDF35309.1"/>
    <property type="molecule type" value="Genomic_DNA"/>
</dbReference>
<protein>
    <recommendedName>
        <fullName evidence="1">DUF4097 domain-containing protein</fullName>
    </recommendedName>
</protein>
<dbReference type="RefSeq" id="WP_090152652.1">
    <property type="nucleotide sequence ID" value="NZ_FNAN01000010.1"/>
</dbReference>
<evidence type="ECO:0000313" key="3">
    <source>
        <dbReference type="Proteomes" id="UP000198748"/>
    </source>
</evidence>
<sequence length="288" mass="31953">MKYFAIPLLAGAVLCCTQAPAQKLEHKEHVSKEFTISAGQAAKNVLAIYNINGFIKVEGYNGDKVVLEIDKKIRAKTQDVLDQGKAEFKLEIEQDADSIIAYIANPFDSRPNRSRRNWDGPKIHYDFELDFTVKVPYSLNLHVSTVNGGDINVNDVTGSLGIRNVNGAIKVVNAKGKADMHTINGNVEANYLTVPPGESDFKTLNGDVKISYPAALSVDCQFKTFNGDFFTDFPNVETLPVRVVKNSENRENKTVYKLSTETFIRIGSGGPTYKFETFNGNIYLKKQS</sequence>
<dbReference type="OrthoDB" id="937739at2"/>
<organism evidence="2 3">
    <name type="scientific">Dyadobacter soli</name>
    <dbReference type="NCBI Taxonomy" id="659014"/>
    <lineage>
        <taxon>Bacteria</taxon>
        <taxon>Pseudomonadati</taxon>
        <taxon>Bacteroidota</taxon>
        <taxon>Cytophagia</taxon>
        <taxon>Cytophagales</taxon>
        <taxon>Spirosomataceae</taxon>
        <taxon>Dyadobacter</taxon>
    </lineage>
</organism>
<feature type="domain" description="DUF4097" evidence="1">
    <location>
        <begin position="147"/>
        <end position="260"/>
    </location>
</feature>